<keyword evidence="2" id="KW-1185">Reference proteome</keyword>
<dbReference type="EMBL" id="JNBS01001799">
    <property type="protein sequence ID" value="OQR99513.1"/>
    <property type="molecule type" value="Genomic_DNA"/>
</dbReference>
<reference evidence="1 2" key="1">
    <citation type="journal article" date="2014" name="Genome Biol. Evol.">
        <title>The secreted proteins of Achlya hypogyna and Thraustotheca clavata identify the ancestral oomycete secretome and reveal gene acquisitions by horizontal gene transfer.</title>
        <authorList>
            <person name="Misner I."/>
            <person name="Blouin N."/>
            <person name="Leonard G."/>
            <person name="Richards T.A."/>
            <person name="Lane C.E."/>
        </authorList>
    </citation>
    <scope>NUCLEOTIDE SEQUENCE [LARGE SCALE GENOMIC DNA]</scope>
    <source>
        <strain evidence="1 2">ATCC 34112</strain>
    </source>
</reference>
<dbReference type="OrthoDB" id="73751at2759"/>
<sequence length="374" mass="42098">MINASTKAILLDIPCYFEPIVVNQVLVLHASLKLCVTEIEYDGDILMKLEIIVQPSQRHDVNGENNNAMESVLKQYMFWPDTIPSTVITREIIDTIRFCPPPKISCTIHPMGPKVCVVLDMYHQPEETSNLIVHDVFVQLLTKTLDGYYQVEQHESHVFPIEISPGESYNFVIFVTFALKTSCITSTKGIIHEAQATYTWSTHSSMTPILQQTKFTLPLMPMPQFYPQIKAFDNITLRWIGVELLVQFLCEPVQAGSSAKCFFTITNASRKPLCLSILAICKAHQAIPLAGLHGDAYFLAVAAQLFPQPQQQKWHIPRVTQHIGEIVPGNKVKVPVQVNVLEPGVISVDNVIFVDQSTCTLYRQTHPWCLISLV</sequence>
<name>A0A1V9ZNF4_9STRA</name>
<comment type="caution">
    <text evidence="1">The sequence shown here is derived from an EMBL/GenBank/DDBJ whole genome shotgun (WGS) entry which is preliminary data.</text>
</comment>
<proteinExistence type="predicted"/>
<organism evidence="1 2">
    <name type="scientific">Thraustotheca clavata</name>
    <dbReference type="NCBI Taxonomy" id="74557"/>
    <lineage>
        <taxon>Eukaryota</taxon>
        <taxon>Sar</taxon>
        <taxon>Stramenopiles</taxon>
        <taxon>Oomycota</taxon>
        <taxon>Saprolegniomycetes</taxon>
        <taxon>Saprolegniales</taxon>
        <taxon>Achlyaceae</taxon>
        <taxon>Thraustotheca</taxon>
    </lineage>
</organism>
<accession>A0A1V9ZNF4</accession>
<protein>
    <submittedName>
        <fullName evidence="1">Uncharacterized protein</fullName>
    </submittedName>
</protein>
<evidence type="ECO:0000313" key="2">
    <source>
        <dbReference type="Proteomes" id="UP000243217"/>
    </source>
</evidence>
<dbReference type="AlphaFoldDB" id="A0A1V9ZNF4"/>
<dbReference type="Proteomes" id="UP000243217">
    <property type="component" value="Unassembled WGS sequence"/>
</dbReference>
<gene>
    <name evidence="1" type="ORF">THRCLA_06480</name>
</gene>
<evidence type="ECO:0000313" key="1">
    <source>
        <dbReference type="EMBL" id="OQR99513.1"/>
    </source>
</evidence>